<dbReference type="GO" id="GO:0005549">
    <property type="term" value="F:odorant binding"/>
    <property type="evidence" value="ECO:0007669"/>
    <property type="project" value="InterPro"/>
</dbReference>
<keyword evidence="1" id="KW-0732">Signal</keyword>
<dbReference type="Gene3D" id="1.10.238.20">
    <property type="entry name" value="Pheromone/general odorant binding protein domain"/>
    <property type="match status" value="1"/>
</dbReference>
<organism evidence="2">
    <name type="scientific">Cnaphalocrocis medinalis</name>
    <name type="common">Rice leaffolder moth</name>
    <dbReference type="NCBI Taxonomy" id="437488"/>
    <lineage>
        <taxon>Eukaryota</taxon>
        <taxon>Metazoa</taxon>
        <taxon>Ecdysozoa</taxon>
        <taxon>Arthropoda</taxon>
        <taxon>Hexapoda</taxon>
        <taxon>Insecta</taxon>
        <taxon>Pterygota</taxon>
        <taxon>Neoptera</taxon>
        <taxon>Endopterygota</taxon>
        <taxon>Lepidoptera</taxon>
        <taxon>Glossata</taxon>
        <taxon>Ditrysia</taxon>
        <taxon>Pyraloidea</taxon>
        <taxon>Crambidae</taxon>
        <taxon>Pyraustinae</taxon>
        <taxon>Cnaphalocrocis</taxon>
    </lineage>
</organism>
<evidence type="ECO:0000313" key="2">
    <source>
        <dbReference type="EMBL" id="ALT31645.1"/>
    </source>
</evidence>
<gene>
    <name evidence="2" type="primary">obp15</name>
</gene>
<protein>
    <submittedName>
        <fullName evidence="2">Odorant-binding protein 15</fullName>
    </submittedName>
</protein>
<feature type="chain" id="PRO_5006836782" evidence="1">
    <location>
        <begin position="21"/>
        <end position="148"/>
    </location>
</feature>
<dbReference type="SUPFAM" id="SSF47565">
    <property type="entry name" value="Insect pheromone/odorant-binding proteins"/>
    <property type="match status" value="1"/>
</dbReference>
<evidence type="ECO:0000256" key="1">
    <source>
        <dbReference type="SAM" id="SignalP"/>
    </source>
</evidence>
<dbReference type="InterPro" id="IPR006170">
    <property type="entry name" value="PBP/GOBP"/>
</dbReference>
<feature type="signal peptide" evidence="1">
    <location>
        <begin position="1"/>
        <end position="20"/>
    </location>
</feature>
<reference evidence="2" key="1">
    <citation type="journal article" date="2015" name="PLoS ONE">
        <title>Identification and Comparative Expression Profiles of Chemoreception Genes Revealed from Major Chemoreception Organs of the Rice Leaf Folder, Cnaphalocrocis medinalis (Lepidoptera: Pyralidae).</title>
        <authorList>
            <person name="Zeng F.F."/>
            <person name="Zhao Z.F."/>
            <person name="Yan M.J."/>
            <person name="Zhou W."/>
            <person name="Zhang Z."/>
            <person name="Zhang A."/>
            <person name="Lu Z.X."/>
            <person name="Wang M.Q."/>
        </authorList>
    </citation>
    <scope>NUCLEOTIDE SEQUENCE</scope>
</reference>
<dbReference type="AlphaFoldDB" id="A0A0U3C6L3"/>
<dbReference type="CDD" id="cd23992">
    <property type="entry name" value="PBP_GOBP"/>
    <property type="match status" value="1"/>
</dbReference>
<sequence length="148" mass="16721">MLKLVFTVFCVQALLSEVMGFKKEEVIVKMQECLGIMGLEPEDVKRGWREGDLDPCFLACFYKATKVINSDGMFDMDHTINSLKEAEILEEDKERLSKISMDCVIVNEEEVLDGVEGCERSKLLFDCIRTGLGPHQSEMSKNAGTGMW</sequence>
<proteinExistence type="evidence at transcript level"/>
<dbReference type="InterPro" id="IPR036728">
    <property type="entry name" value="PBP_GOBP_sf"/>
</dbReference>
<name>A0A0U3C6L3_CNAME</name>
<reference evidence="2" key="2">
    <citation type="submission" date="2015-03" db="EMBL/GenBank/DDBJ databases">
        <authorList>
            <person name="Murphy D."/>
        </authorList>
    </citation>
    <scope>NUCLEOTIDE SEQUENCE</scope>
</reference>
<dbReference type="SMR" id="A0A0U3C6L3"/>
<accession>A0A0U3C6L3</accession>
<dbReference type="Pfam" id="PF01395">
    <property type="entry name" value="PBP_GOBP"/>
    <property type="match status" value="1"/>
</dbReference>
<dbReference type="EMBL" id="KP975126">
    <property type="protein sequence ID" value="ALT31645.1"/>
    <property type="molecule type" value="mRNA"/>
</dbReference>